<dbReference type="Pfam" id="PF00054">
    <property type="entry name" value="Laminin_G_1"/>
    <property type="match status" value="1"/>
</dbReference>
<keyword evidence="14 20" id="KW-0472">Membrane</keyword>
<evidence type="ECO:0000256" key="19">
    <source>
        <dbReference type="PROSITE-ProRule" id="PRU00076"/>
    </source>
</evidence>
<feature type="disulfide bond" evidence="19">
    <location>
        <begin position="872"/>
        <end position="881"/>
    </location>
</feature>
<keyword evidence="16" id="KW-0325">Glycoprotein</keyword>
<feature type="domain" description="EGF-like" evidence="23">
    <location>
        <begin position="632"/>
        <end position="668"/>
    </location>
</feature>
<dbReference type="PROSITE" id="PS00022">
    <property type="entry name" value="EGF_1"/>
    <property type="match status" value="26"/>
</dbReference>
<evidence type="ECO:0000256" key="13">
    <source>
        <dbReference type="ARBA" id="ARBA00022989"/>
    </source>
</evidence>
<dbReference type="GO" id="GO:0007548">
    <property type="term" value="P:sex differentiation"/>
    <property type="evidence" value="ECO:0007669"/>
    <property type="project" value="UniProtKB-ARBA"/>
</dbReference>
<keyword evidence="13 20" id="KW-1133">Transmembrane helix</keyword>
<evidence type="ECO:0000256" key="21">
    <source>
        <dbReference type="SAM" id="SignalP"/>
    </source>
</evidence>
<feature type="domain" description="Laminin G" evidence="22">
    <location>
        <begin position="30"/>
        <end position="197"/>
    </location>
</feature>
<dbReference type="SUPFAM" id="SSF49899">
    <property type="entry name" value="Concanavalin A-like lectins/glucanases"/>
    <property type="match status" value="4"/>
</dbReference>
<dbReference type="InterPro" id="IPR049883">
    <property type="entry name" value="NOTCH1_EGF-like"/>
</dbReference>
<feature type="domain" description="EGF-like" evidence="23">
    <location>
        <begin position="670"/>
        <end position="706"/>
    </location>
</feature>
<comment type="similarity">
    <text evidence="18">Belongs to the Crumbs protein family.</text>
</comment>
<dbReference type="InterPro" id="IPR001881">
    <property type="entry name" value="EGF-like_Ca-bd_dom"/>
</dbReference>
<keyword evidence="5" id="KW-1003">Cell membrane</keyword>
<feature type="disulfide bond" evidence="19">
    <location>
        <begin position="757"/>
        <end position="766"/>
    </location>
</feature>
<dbReference type="OrthoDB" id="283575at2759"/>
<feature type="disulfide bond" evidence="19">
    <location>
        <begin position="2043"/>
        <end position="2052"/>
    </location>
</feature>
<evidence type="ECO:0000256" key="15">
    <source>
        <dbReference type="ARBA" id="ARBA00023157"/>
    </source>
</evidence>
<evidence type="ECO:0000313" key="24">
    <source>
        <dbReference type="EMBL" id="CAB3373706.1"/>
    </source>
</evidence>
<feature type="disulfide bond" evidence="19">
    <location>
        <begin position="696"/>
        <end position="705"/>
    </location>
</feature>
<feature type="domain" description="EGF-like" evidence="23">
    <location>
        <begin position="484"/>
        <end position="520"/>
    </location>
</feature>
<evidence type="ECO:0000256" key="3">
    <source>
        <dbReference type="ARBA" id="ARBA00004498"/>
    </source>
</evidence>
<evidence type="ECO:0000256" key="12">
    <source>
        <dbReference type="ARBA" id="ARBA00022976"/>
    </source>
</evidence>
<dbReference type="SMART" id="SM00282">
    <property type="entry name" value="LamG"/>
    <property type="match status" value="4"/>
</dbReference>
<dbReference type="PANTHER" id="PTHR12916:SF4">
    <property type="entry name" value="UNINFLATABLE, ISOFORM C"/>
    <property type="match status" value="1"/>
</dbReference>
<dbReference type="GO" id="GO:0048608">
    <property type="term" value="P:reproductive structure development"/>
    <property type="evidence" value="ECO:0007669"/>
    <property type="project" value="UniProtKB-ARBA"/>
</dbReference>
<dbReference type="GO" id="GO:0007219">
    <property type="term" value="P:Notch signaling pathway"/>
    <property type="evidence" value="ECO:0007669"/>
    <property type="project" value="UniProtKB-KW"/>
</dbReference>
<reference evidence="24 25" key="1">
    <citation type="submission" date="2020-04" db="EMBL/GenBank/DDBJ databases">
        <authorList>
            <person name="Alioto T."/>
            <person name="Alioto T."/>
            <person name="Gomez Garrido J."/>
        </authorList>
    </citation>
    <scope>NUCLEOTIDE SEQUENCE [LARGE SCALE GENOMIC DNA]</scope>
</reference>
<dbReference type="FunFam" id="2.10.25.10:FF:000080">
    <property type="entry name" value="Neurogenic locus notch 1"/>
    <property type="match status" value="1"/>
</dbReference>
<evidence type="ECO:0000256" key="6">
    <source>
        <dbReference type="ARBA" id="ARBA00022525"/>
    </source>
</evidence>
<evidence type="ECO:0000256" key="11">
    <source>
        <dbReference type="ARBA" id="ARBA00022737"/>
    </source>
</evidence>
<comment type="caution">
    <text evidence="19">Lacks conserved residue(s) required for the propagation of feature annotation.</text>
</comment>
<evidence type="ECO:0008006" key="26">
    <source>
        <dbReference type="Google" id="ProtNLM"/>
    </source>
</evidence>
<dbReference type="FunFam" id="2.10.25.10:FF:000472">
    <property type="entry name" value="Uncharacterized protein, isoform A"/>
    <property type="match status" value="1"/>
</dbReference>
<evidence type="ECO:0000256" key="7">
    <source>
        <dbReference type="ARBA" id="ARBA00022530"/>
    </source>
</evidence>
<dbReference type="GO" id="GO:0016324">
    <property type="term" value="C:apical plasma membrane"/>
    <property type="evidence" value="ECO:0007669"/>
    <property type="project" value="UniProtKB-SubCell"/>
</dbReference>
<evidence type="ECO:0000256" key="17">
    <source>
        <dbReference type="ARBA" id="ARBA00023273"/>
    </source>
</evidence>
<dbReference type="SUPFAM" id="SSF57184">
    <property type="entry name" value="Growth factor receptor domain"/>
    <property type="match status" value="3"/>
</dbReference>
<sequence length="2130" mass="229742">MASRLLFALSLVGLVGLVVSDQFNSVDRPNREAYFNGSAYIQVLLERPLSLRGAHIGLSFKSCKPGPLFRQEARNGVPGLSLELLQDGLMLTQVSVAGTSVSTRLSSSRLLDNRWHTVELTDKLGNITLSSPGIGEVSVPGEPDLAVPDDPTSVSVGGSGYEGCILEGPSLPLSFNARSYGAVWGACDTQCDRCGGCGTHGQCGPNGVCQCPLRFTGAHCEIDLGTSCFSKNGNPCGEGSSCFDHHNGSFSCQCPADRLGQVCEFTKCDSPCQNGGSCAVNASGSIQCLCPDGFRGAECEEFILQCPPDTCLNGGVCEELQLAGFRCRCEHTGYEGDRCERNVDECRHKPCLNGGTCFDTYGGYLCQCKSGFGGQNCEQNIDECSSNPCSEGATCIDKRGGYECVCAPGVAGCTPPCASSPCRNNGLCTDLGSSFECRCPPGFFGLSCEMAECEFNNKICLHGGNCTSQGCQCPQRVTGPFCEILRDCSSEPCHNGATCQETANGFECFCTAGFSGPFCDNAENACLSAPCLNEGTCDSSSASPYKCHCLPGFTGVQCQNRMELCTCQNGGSCLADGTCSCSDGWNGERCERALVLNADCTCQNGASCKEKDSGGFYCECPAGFEGLQCESNVNDCLGRQCEDGKVCVDLVNGHECRCPEGFRGPNCTEDMDHCVDHRCANGATCRDGVTNYTCICTEEWTGPLCMDNIDECNRTANLCNNGFSGTHCDLDFDECLSHPCKNGALCTNMVNGFNCTCQPGYTGKECETNIDDCLSGPCQNGGTCIDGVASVTCVCPKGIIGLFCEINIDDCKSSPCLNGGKCIDGIDSYQCDCGNTGFEGDSCETNIDDCTPGICQNGGTCEDLVNGFNCRCHGGYTGIHCEIDIRECDSMPCQYNGTCLELSDQSLYPPDSSLFGIIPDQFTYENASGFVCKCPLGTQGITCQINIDECESSPCQHGLCQDLLNSYECKCDKGYSGVHCETDVNECEPEPCVQGTCRDLQADYMCECFEGYGGRNCSVLLTGCVGEEGEEQCKNNGTCHAWLSGETDHRFNCTCPKGFHGRTCSKATTISFINNSSLVLVPTYREEGYDISFRFRTTLSYGQLIAGVSQRSLFFLELVNGRLNLNTDLLNRIDGVFIGSGLNDGEWKHVFMSINASHVVLSALDEQSIYPIQLGENATTNVFNTTRLGGISFHKVNFVGCMEDVVVNGKWVLPPAVAGVAPADEDQGDVAHVTHYSVEAGCQRIEQCKPNPCEAGGTCTDLWKTFSCACQRPRLGITCQHEMTAATFGRENTVEGFVSVNASEEARRGLRQVVAISMFVRTRKPDGVLFHLGAVDSDTVIWAQLEKGELSVHVNLNNSESYHVGGTRLDDGYLHLIEVVRNLTLVTVRINNTEYLRKTYPFGANLNAPVLYLGGRPSLDAPSTEPVRTVRQAGTPAALIDVPSGSANVPFKGILQDVQLSNGTYTFAVEFFPLKVSQVPPPFGEVVFEPNSVLKGVLSDDNCRDEPCANGGTCRVTWNDFECDCQVGYKGKTCLEMEFCRLNNCPTDTQCMDVDAGFECVSQATFDGRHPPLLFQPPERPDPWWGQGKIAIDFRSIFTGELLTLRGPETEEGEGDYIVIKITDRSAIQKIEVTARIQDWNLAWSGEPFDIGNWTHLVLQTDTMDKLVISAGGSSGVSETPVPIEEFKQLLHTGHIEVARDYRGCLGAIKVSGVLLPFFTPEKVTLSDKSRHWNLNSSVAPQLNCSLCFNDECENGASCKNAEDSYECACLEGFNGRTCDVNIDECSTNMCINNATCIDGIANYTCLCQPGFEGVNCEFDTNECESSPCENNGTCYDELAAFRCECPEEFVGERCESPRKVTCENNPCFNHAKCIDTPNVLSGDNFTCECLPGFEGFHCKSVFCETTPCSNNAVCDTVTPKCVCLPGFEGVFCEREINECQTDPCQNGGTCRDGLATYSCTCKFGFEGPSCQNDVNECDSRGICGNAGECINTIGSYECKCNDPTKCGPMCSLDNPCNPTNPCINGQCEENCEGETPLYTCNCTIGFTGTHCDQPTESLPSGPGVDIALIVVPIVCVLLLIAFIALVVFVSLARKKRATRGTYSPSQQEYCNPRLELDHVLKPPPEERLI</sequence>
<feature type="domain" description="EGF-like" evidence="23">
    <location>
        <begin position="846"/>
        <end position="882"/>
    </location>
</feature>
<dbReference type="SMART" id="SM00181">
    <property type="entry name" value="EGF"/>
    <property type="match status" value="32"/>
</dbReference>
<dbReference type="GO" id="GO:0010160">
    <property type="term" value="P:formation of animal organ boundary"/>
    <property type="evidence" value="ECO:0007669"/>
    <property type="project" value="UniProtKB-ARBA"/>
</dbReference>
<evidence type="ECO:0000313" key="25">
    <source>
        <dbReference type="Proteomes" id="UP000494165"/>
    </source>
</evidence>
<feature type="domain" description="EGF-like" evidence="23">
    <location>
        <begin position="342"/>
        <end position="378"/>
    </location>
</feature>
<comment type="subcellular location">
    <subcellularLocation>
        <location evidence="1">Apical cell membrane</location>
        <topology evidence="1">Single-pass type I membrane protein</topology>
    </subcellularLocation>
    <subcellularLocation>
        <location evidence="2">Cell projection</location>
    </subcellularLocation>
    <subcellularLocation>
        <location evidence="3">Secreted</location>
        <location evidence="3">Extracellular space</location>
        <location evidence="3">Extracellular matrix</location>
    </subcellularLocation>
</comment>
<feature type="domain" description="EGF-like" evidence="23">
    <location>
        <begin position="983"/>
        <end position="1018"/>
    </location>
</feature>
<feature type="disulfide bond" evidence="19">
    <location>
        <begin position="368"/>
        <end position="377"/>
    </location>
</feature>
<dbReference type="GO" id="GO:0048568">
    <property type="term" value="P:embryonic organ development"/>
    <property type="evidence" value="ECO:0007669"/>
    <property type="project" value="UniProtKB-ARBA"/>
</dbReference>
<dbReference type="InterPro" id="IPR000152">
    <property type="entry name" value="EGF-type_Asp/Asn_hydroxyl_site"/>
</dbReference>
<feature type="disulfide bond" evidence="19">
    <location>
        <begin position="1055"/>
        <end position="1064"/>
    </location>
</feature>
<evidence type="ECO:0000256" key="5">
    <source>
        <dbReference type="ARBA" id="ARBA00022475"/>
    </source>
</evidence>
<evidence type="ECO:0000256" key="10">
    <source>
        <dbReference type="ARBA" id="ARBA00022729"/>
    </source>
</evidence>
<evidence type="ECO:0000256" key="8">
    <source>
        <dbReference type="ARBA" id="ARBA00022536"/>
    </source>
</evidence>
<feature type="domain" description="EGF-like" evidence="23">
    <location>
        <begin position="224"/>
        <end position="261"/>
    </location>
</feature>
<evidence type="ECO:0000259" key="22">
    <source>
        <dbReference type="PROSITE" id="PS50025"/>
    </source>
</evidence>
<feature type="disulfide bond" evidence="19">
    <location>
        <begin position="658"/>
        <end position="667"/>
    </location>
</feature>
<dbReference type="CDD" id="cd00054">
    <property type="entry name" value="EGF_CA"/>
    <property type="match status" value="21"/>
</dbReference>
<feature type="disulfide bond" evidence="19">
    <location>
        <begin position="1008"/>
        <end position="1017"/>
    </location>
</feature>
<feature type="domain" description="EGF-like" evidence="23">
    <location>
        <begin position="264"/>
        <end position="300"/>
    </location>
</feature>
<feature type="disulfide bond" evidence="19">
    <location>
        <begin position="934"/>
        <end position="943"/>
    </location>
</feature>
<dbReference type="GO" id="GO:0012505">
    <property type="term" value="C:endomembrane system"/>
    <property type="evidence" value="ECO:0007669"/>
    <property type="project" value="UniProtKB-ARBA"/>
</dbReference>
<evidence type="ECO:0000256" key="1">
    <source>
        <dbReference type="ARBA" id="ARBA00004247"/>
    </source>
</evidence>
<feature type="disulfide bond" evidence="19">
    <location>
        <begin position="971"/>
        <end position="980"/>
    </location>
</feature>
<name>A0A8S1CT11_9INSE</name>
<dbReference type="GO" id="GO:0007498">
    <property type="term" value="P:mesoderm development"/>
    <property type="evidence" value="ECO:0007669"/>
    <property type="project" value="UniProtKB-ARBA"/>
</dbReference>
<dbReference type="FunFam" id="2.10.25.10:FF:000321">
    <property type="entry name" value="Protein delta homolog 1"/>
    <property type="match status" value="1"/>
</dbReference>
<evidence type="ECO:0000256" key="9">
    <source>
        <dbReference type="ARBA" id="ARBA00022692"/>
    </source>
</evidence>
<feature type="disulfide bond" evidence="19">
    <location>
        <begin position="987"/>
        <end position="997"/>
    </location>
</feature>
<dbReference type="GO" id="GO:0008347">
    <property type="term" value="P:glial cell migration"/>
    <property type="evidence" value="ECO:0007669"/>
    <property type="project" value="UniProtKB-ARBA"/>
</dbReference>
<dbReference type="FunFam" id="2.10.25.10:FF:000004">
    <property type="entry name" value="Neurogenic locus notch 1"/>
    <property type="match status" value="3"/>
</dbReference>
<feature type="disulfide bond" evidence="19">
    <location>
        <begin position="268"/>
        <end position="278"/>
    </location>
</feature>
<evidence type="ECO:0000256" key="14">
    <source>
        <dbReference type="ARBA" id="ARBA00023136"/>
    </source>
</evidence>
<keyword evidence="6" id="KW-0964">Secreted</keyword>
<dbReference type="GO" id="GO:0048565">
    <property type="term" value="P:digestive tract development"/>
    <property type="evidence" value="ECO:0007669"/>
    <property type="project" value="UniProtKB-ARBA"/>
</dbReference>
<feature type="disulfide bond" evidence="19">
    <location>
        <begin position="620"/>
        <end position="629"/>
    </location>
</feature>
<evidence type="ECO:0000256" key="2">
    <source>
        <dbReference type="ARBA" id="ARBA00004316"/>
    </source>
</evidence>
<keyword evidence="8 19" id="KW-0245">EGF-like domain</keyword>
<feature type="domain" description="EGF-like" evidence="23">
    <location>
        <begin position="415"/>
        <end position="449"/>
    </location>
</feature>
<dbReference type="Pfam" id="PF00008">
    <property type="entry name" value="EGF"/>
    <property type="match status" value="18"/>
</dbReference>
<dbReference type="FunFam" id="2.60.120.200:FF:000143">
    <property type="entry name" value="Crumbs, isoform D"/>
    <property type="match status" value="1"/>
</dbReference>
<dbReference type="GO" id="GO:0032991">
    <property type="term" value="C:protein-containing complex"/>
    <property type="evidence" value="ECO:0007669"/>
    <property type="project" value="UniProtKB-ARBA"/>
</dbReference>
<dbReference type="SUPFAM" id="SSF57196">
    <property type="entry name" value="EGF/Laminin"/>
    <property type="match status" value="16"/>
</dbReference>
<feature type="domain" description="EGF-like" evidence="23">
    <location>
        <begin position="807"/>
        <end position="844"/>
    </location>
</feature>
<dbReference type="GO" id="GO:0042995">
    <property type="term" value="C:cell projection"/>
    <property type="evidence" value="ECO:0007669"/>
    <property type="project" value="UniProtKB-SubCell"/>
</dbReference>
<dbReference type="FunFam" id="2.10.25.10:FF:000143">
    <property type="entry name" value="Protein crumbs 1"/>
    <property type="match status" value="1"/>
</dbReference>
<dbReference type="FunFam" id="2.10.25.10:FF:000123">
    <property type="entry name" value="Crumbs homolog 1 (Drosophila)"/>
    <property type="match status" value="1"/>
</dbReference>
<dbReference type="SMART" id="SM00179">
    <property type="entry name" value="EGF_CA"/>
    <property type="match status" value="25"/>
</dbReference>
<dbReference type="Pfam" id="PF07645">
    <property type="entry name" value="EGF_CA"/>
    <property type="match status" value="1"/>
</dbReference>
<feature type="domain" description="EGF-like" evidence="23">
    <location>
        <begin position="1020"/>
        <end position="1065"/>
    </location>
</feature>
<feature type="domain" description="Laminin G" evidence="22">
    <location>
        <begin position="1287"/>
        <end position="1503"/>
    </location>
</feature>
<keyword evidence="7" id="KW-0272">Extracellular matrix</keyword>
<feature type="disulfide bond" evidence="19">
    <location>
        <begin position="1525"/>
        <end position="1534"/>
    </location>
</feature>
<dbReference type="EMBL" id="CADEPI010000088">
    <property type="protein sequence ID" value="CAB3373706.1"/>
    <property type="molecule type" value="Genomic_DNA"/>
</dbReference>
<feature type="domain" description="EGF-like" evidence="23">
    <location>
        <begin position="1974"/>
        <end position="2012"/>
    </location>
</feature>
<feature type="domain" description="EGF-like" evidence="23">
    <location>
        <begin position="302"/>
        <end position="340"/>
    </location>
</feature>
<dbReference type="InterPro" id="IPR018097">
    <property type="entry name" value="EGF_Ca-bd_CS"/>
</dbReference>
<feature type="domain" description="EGF-like" evidence="23">
    <location>
        <begin position="596"/>
        <end position="630"/>
    </location>
</feature>
<comment type="caution">
    <text evidence="24">The sequence shown here is derived from an EMBL/GenBank/DDBJ whole genome shotgun (WGS) entry which is preliminary data.</text>
</comment>
<feature type="domain" description="EGF-like" evidence="23">
    <location>
        <begin position="1820"/>
        <end position="1856"/>
    </location>
</feature>
<feature type="disulfide bond" evidence="19">
    <location>
        <begin position="1962"/>
        <end position="1971"/>
    </location>
</feature>
<keyword evidence="11" id="KW-0677">Repeat</keyword>
<evidence type="ECO:0000256" key="18">
    <source>
        <dbReference type="ARBA" id="ARBA00060989"/>
    </source>
</evidence>
<dbReference type="FunFam" id="2.10.25.10:FF:000095">
    <property type="entry name" value="Notch, isoform B"/>
    <property type="match status" value="2"/>
</dbReference>
<dbReference type="InterPro" id="IPR013032">
    <property type="entry name" value="EGF-like_CS"/>
</dbReference>
<dbReference type="Gene3D" id="2.10.25.10">
    <property type="entry name" value="Laminin"/>
    <property type="match status" value="28"/>
</dbReference>
<evidence type="ECO:0000256" key="20">
    <source>
        <dbReference type="SAM" id="Phobius"/>
    </source>
</evidence>
<keyword evidence="4" id="KW-0217">Developmental protein</keyword>
<dbReference type="PROSITE" id="PS01187">
    <property type="entry name" value="EGF_CA"/>
    <property type="match status" value="9"/>
</dbReference>
<dbReference type="Proteomes" id="UP000494165">
    <property type="component" value="Unassembled WGS sequence"/>
</dbReference>
<feature type="domain" description="EGF-like" evidence="23">
    <location>
        <begin position="1936"/>
        <end position="1972"/>
    </location>
</feature>
<dbReference type="InterPro" id="IPR013320">
    <property type="entry name" value="ConA-like_dom_sf"/>
</dbReference>
<keyword evidence="25" id="KW-1185">Reference proteome</keyword>
<feature type="disulfide bond" evidence="19">
    <location>
        <begin position="1846"/>
        <end position="1855"/>
    </location>
</feature>
<dbReference type="PANTHER" id="PTHR12916">
    <property type="entry name" value="CYTOCHROME C OXIDASE POLYPEPTIDE VIC-2"/>
    <property type="match status" value="1"/>
</dbReference>
<dbReference type="GO" id="GO:0048732">
    <property type="term" value="P:gland development"/>
    <property type="evidence" value="ECO:0007669"/>
    <property type="project" value="UniProtKB-ARBA"/>
</dbReference>
<feature type="domain" description="EGF-like" evidence="23">
    <location>
        <begin position="1859"/>
        <end position="1900"/>
    </location>
</feature>
<dbReference type="GO" id="GO:0005911">
    <property type="term" value="C:cell-cell junction"/>
    <property type="evidence" value="ECO:0007669"/>
    <property type="project" value="UniProtKB-ARBA"/>
</dbReference>
<feature type="domain" description="EGF-like" evidence="23">
    <location>
        <begin position="1749"/>
        <end position="1780"/>
    </location>
</feature>
<dbReference type="FunFam" id="2.10.25.10:FF:000208">
    <property type="entry name" value="Crumbs 2, cell polarity complex component"/>
    <property type="match status" value="1"/>
</dbReference>
<dbReference type="PRINTS" id="PR00010">
    <property type="entry name" value="EGFBLOOD"/>
</dbReference>
<dbReference type="GO" id="GO:0022407">
    <property type="term" value="P:regulation of cell-cell adhesion"/>
    <property type="evidence" value="ECO:0007669"/>
    <property type="project" value="UniProtKB-ARBA"/>
</dbReference>
<dbReference type="GO" id="GO:0007163">
    <property type="term" value="P:establishment or maintenance of cell polarity"/>
    <property type="evidence" value="ECO:0007669"/>
    <property type="project" value="UniProtKB-ARBA"/>
</dbReference>
<dbReference type="InterPro" id="IPR009030">
    <property type="entry name" value="Growth_fac_rcpt_cys_sf"/>
</dbReference>
<feature type="domain" description="EGF-like" evidence="23">
    <location>
        <begin position="1499"/>
        <end position="1535"/>
    </location>
</feature>
<dbReference type="Gene3D" id="2.60.120.200">
    <property type="match status" value="3"/>
</dbReference>
<feature type="disulfide bond" evidence="19">
    <location>
        <begin position="795"/>
        <end position="804"/>
    </location>
</feature>
<dbReference type="PROSITE" id="PS00010">
    <property type="entry name" value="ASX_HYDROXYL"/>
    <property type="match status" value="15"/>
</dbReference>
<feature type="domain" description="EGF-like" evidence="23">
    <location>
        <begin position="561"/>
        <end position="591"/>
    </location>
</feature>
<dbReference type="FunFam" id="2.10.25.10:FF:000031">
    <property type="entry name" value="neurogenic locus notch homolog protein 3"/>
    <property type="match status" value="1"/>
</dbReference>
<keyword evidence="9 20" id="KW-0812">Transmembrane</keyword>
<feature type="disulfide bond" evidence="19">
    <location>
        <begin position="1770"/>
        <end position="1779"/>
    </location>
</feature>
<accession>A0A8S1CT11</accession>
<dbReference type="PRINTS" id="PR01983">
    <property type="entry name" value="NOTCH"/>
</dbReference>
<feature type="domain" description="Laminin G" evidence="22">
    <location>
        <begin position="1068"/>
        <end position="1242"/>
    </location>
</feature>
<gene>
    <name evidence="24" type="ORF">CLODIP_2_CD11303</name>
</gene>
<feature type="domain" description="EGF-like" evidence="23">
    <location>
        <begin position="731"/>
        <end position="767"/>
    </location>
</feature>
<dbReference type="GO" id="GO:0048598">
    <property type="term" value="P:embryonic morphogenesis"/>
    <property type="evidence" value="ECO:0007669"/>
    <property type="project" value="UniProtKB-ARBA"/>
</dbReference>
<dbReference type="PROSITE" id="PS50025">
    <property type="entry name" value="LAM_G_DOMAIN"/>
    <property type="match status" value="3"/>
</dbReference>
<feature type="domain" description="EGF-like" evidence="23">
    <location>
        <begin position="522"/>
        <end position="559"/>
    </location>
</feature>
<feature type="disulfide bond" evidence="19">
    <location>
        <begin position="510"/>
        <end position="519"/>
    </location>
</feature>
<feature type="domain" description="EGF-like" evidence="23">
    <location>
        <begin position="1244"/>
        <end position="1280"/>
    </location>
</feature>
<feature type="domain" description="EGF-like" evidence="23">
    <location>
        <begin position="380"/>
        <end position="414"/>
    </location>
</feature>
<dbReference type="GO" id="GO:0003008">
    <property type="term" value="P:system process"/>
    <property type="evidence" value="ECO:0007669"/>
    <property type="project" value="UniProtKB-ARBA"/>
</dbReference>
<dbReference type="FunFam" id="2.10.25.10:FF:000039">
    <property type="entry name" value="Crumbs cell polarity complex component 1"/>
    <property type="match status" value="1"/>
</dbReference>
<feature type="disulfide bond" evidence="19">
    <location>
        <begin position="581"/>
        <end position="590"/>
    </location>
</feature>
<feature type="domain" description="EGF-like" evidence="23">
    <location>
        <begin position="2013"/>
        <end position="2053"/>
    </location>
</feature>
<dbReference type="CDD" id="cd00110">
    <property type="entry name" value="LamG"/>
    <property type="match status" value="3"/>
</dbReference>
<feature type="disulfide bond" evidence="19">
    <location>
        <begin position="1890"/>
        <end position="1899"/>
    </location>
</feature>
<feature type="domain" description="EGF-like" evidence="23">
    <location>
        <begin position="884"/>
        <end position="944"/>
    </location>
</feature>
<feature type="transmembrane region" description="Helical" evidence="20">
    <location>
        <begin position="2067"/>
        <end position="2090"/>
    </location>
</feature>
<feature type="disulfide bond" evidence="19">
    <location>
        <begin position="1270"/>
        <end position="1279"/>
    </location>
</feature>
<dbReference type="InterPro" id="IPR000742">
    <property type="entry name" value="EGF"/>
</dbReference>
<feature type="disulfide bond" evidence="19">
    <location>
        <begin position="1808"/>
        <end position="1817"/>
    </location>
</feature>
<evidence type="ECO:0000256" key="16">
    <source>
        <dbReference type="ARBA" id="ARBA00023180"/>
    </source>
</evidence>
<protein>
    <recommendedName>
        <fullName evidence="26">Protein crumbs</fullName>
    </recommendedName>
</protein>
<evidence type="ECO:0000259" key="23">
    <source>
        <dbReference type="PROSITE" id="PS50026"/>
    </source>
</evidence>
<feature type="domain" description="EGF-like" evidence="23">
    <location>
        <begin position="946"/>
        <end position="981"/>
    </location>
</feature>
<feature type="domain" description="EGF-like" evidence="23">
    <location>
        <begin position="1782"/>
        <end position="1818"/>
    </location>
</feature>
<dbReference type="PROSITE" id="PS50026">
    <property type="entry name" value="EGF_3"/>
    <property type="match status" value="30"/>
</dbReference>
<feature type="disulfide bond" evidence="19">
    <location>
        <begin position="290"/>
        <end position="299"/>
    </location>
</feature>
<feature type="disulfide bond" evidence="19">
    <location>
        <begin position="549"/>
        <end position="558"/>
    </location>
</feature>
<dbReference type="GO" id="GO:0005509">
    <property type="term" value="F:calcium ion binding"/>
    <property type="evidence" value="ECO:0007669"/>
    <property type="project" value="InterPro"/>
</dbReference>
<feature type="disulfide bond" evidence="19">
    <location>
        <begin position="439"/>
        <end position="448"/>
    </location>
</feature>
<keyword evidence="10 21" id="KW-0732">Signal</keyword>
<proteinExistence type="inferred from homology"/>
<dbReference type="FunFam" id="2.10.25.10:FF:000045">
    <property type="entry name" value="Slit guidance ligand 2"/>
    <property type="match status" value="2"/>
</dbReference>
<feature type="chain" id="PRO_5035859354" description="Protein crumbs" evidence="21">
    <location>
        <begin position="21"/>
        <end position="2130"/>
    </location>
</feature>
<feature type="disulfide bond" evidence="19">
    <location>
        <begin position="950"/>
        <end position="960"/>
    </location>
</feature>
<feature type="disulfide bond" evidence="19">
    <location>
        <begin position="1924"/>
        <end position="1933"/>
    </location>
</feature>
<feature type="domain" description="EGF-like" evidence="23">
    <location>
        <begin position="1901"/>
        <end position="1934"/>
    </location>
</feature>
<dbReference type="Pfam" id="PF12661">
    <property type="entry name" value="hEGF"/>
    <property type="match status" value="6"/>
</dbReference>
<keyword evidence="15 19" id="KW-1015">Disulfide bond</keyword>
<dbReference type="GO" id="GO:0009986">
    <property type="term" value="C:cell surface"/>
    <property type="evidence" value="ECO:0007669"/>
    <property type="project" value="UniProtKB-ARBA"/>
</dbReference>
<feature type="signal peptide" evidence="21">
    <location>
        <begin position="1"/>
        <end position="20"/>
    </location>
</feature>
<evidence type="ECO:0000256" key="4">
    <source>
        <dbReference type="ARBA" id="ARBA00022473"/>
    </source>
</evidence>
<feature type="domain" description="EGF-like" evidence="23">
    <location>
        <begin position="769"/>
        <end position="805"/>
    </location>
</feature>
<dbReference type="Pfam" id="PF02210">
    <property type="entry name" value="Laminin_G_2"/>
    <property type="match status" value="1"/>
</dbReference>
<dbReference type="InterPro" id="IPR001791">
    <property type="entry name" value="Laminin_G"/>
</dbReference>
<keyword evidence="17" id="KW-0966">Cell projection</keyword>
<dbReference type="PROSITE" id="PS01186">
    <property type="entry name" value="EGF_2"/>
    <property type="match status" value="20"/>
</dbReference>
<keyword evidence="12" id="KW-0914">Notch signaling pathway</keyword>
<organism evidence="24 25">
    <name type="scientific">Cloeon dipterum</name>
    <dbReference type="NCBI Taxonomy" id="197152"/>
    <lineage>
        <taxon>Eukaryota</taxon>
        <taxon>Metazoa</taxon>
        <taxon>Ecdysozoa</taxon>
        <taxon>Arthropoda</taxon>
        <taxon>Hexapoda</taxon>
        <taxon>Insecta</taxon>
        <taxon>Pterygota</taxon>
        <taxon>Palaeoptera</taxon>
        <taxon>Ephemeroptera</taxon>
        <taxon>Pisciforma</taxon>
        <taxon>Baetidae</taxon>
        <taxon>Cloeon</taxon>
    </lineage>
</organism>
<dbReference type="GO" id="GO:0010631">
    <property type="term" value="P:epithelial cell migration"/>
    <property type="evidence" value="ECO:0007669"/>
    <property type="project" value="UniProtKB-ARBA"/>
</dbReference>